<accession>A0A2I2FUT2</accession>
<evidence type="ECO:0000313" key="2">
    <source>
        <dbReference type="EMBL" id="PLB44326.1"/>
    </source>
</evidence>
<dbReference type="EMBL" id="MSFO01000009">
    <property type="protein sequence ID" value="PLB44326.1"/>
    <property type="molecule type" value="Genomic_DNA"/>
</dbReference>
<organism evidence="2 3">
    <name type="scientific">Aspergillus steynii IBT 23096</name>
    <dbReference type="NCBI Taxonomy" id="1392250"/>
    <lineage>
        <taxon>Eukaryota</taxon>
        <taxon>Fungi</taxon>
        <taxon>Dikarya</taxon>
        <taxon>Ascomycota</taxon>
        <taxon>Pezizomycotina</taxon>
        <taxon>Eurotiomycetes</taxon>
        <taxon>Eurotiomycetidae</taxon>
        <taxon>Eurotiales</taxon>
        <taxon>Aspergillaceae</taxon>
        <taxon>Aspergillus</taxon>
        <taxon>Aspergillus subgen. Circumdati</taxon>
    </lineage>
</organism>
<reference evidence="2 3" key="1">
    <citation type="submission" date="2016-12" db="EMBL/GenBank/DDBJ databases">
        <title>The genomes of Aspergillus section Nigri reveals drivers in fungal speciation.</title>
        <authorList>
            <consortium name="DOE Joint Genome Institute"/>
            <person name="Vesth T.C."/>
            <person name="Nybo J."/>
            <person name="Theobald S."/>
            <person name="Brandl J."/>
            <person name="Frisvad J.C."/>
            <person name="Nielsen K.F."/>
            <person name="Lyhne E.K."/>
            <person name="Kogle M.E."/>
            <person name="Kuo A."/>
            <person name="Riley R."/>
            <person name="Clum A."/>
            <person name="Nolan M."/>
            <person name="Lipzen A."/>
            <person name="Salamov A."/>
            <person name="Henrissat B."/>
            <person name="Wiebenga A."/>
            <person name="De Vries R.P."/>
            <person name="Grigoriev I.V."/>
            <person name="Mortensen U.H."/>
            <person name="Andersen M.R."/>
            <person name="Baker S.E."/>
        </authorList>
    </citation>
    <scope>NUCLEOTIDE SEQUENCE [LARGE SCALE GENOMIC DNA]</scope>
    <source>
        <strain evidence="2 3">IBT 23096</strain>
    </source>
</reference>
<dbReference type="Proteomes" id="UP000234275">
    <property type="component" value="Unassembled WGS sequence"/>
</dbReference>
<feature type="signal peptide" evidence="1">
    <location>
        <begin position="1"/>
        <end position="28"/>
    </location>
</feature>
<proteinExistence type="predicted"/>
<dbReference type="VEuPathDB" id="FungiDB:P170DRAFT_430227"/>
<keyword evidence="1" id="KW-0732">Signal</keyword>
<dbReference type="GO" id="GO:0008237">
    <property type="term" value="F:metallopeptidase activity"/>
    <property type="evidence" value="ECO:0007669"/>
    <property type="project" value="InterPro"/>
</dbReference>
<dbReference type="AlphaFoldDB" id="A0A2I2FUT2"/>
<evidence type="ECO:0008006" key="4">
    <source>
        <dbReference type="Google" id="ProtNLM"/>
    </source>
</evidence>
<dbReference type="GeneID" id="36555639"/>
<name>A0A2I2FUT2_9EURO</name>
<protein>
    <recommendedName>
        <fullName evidence="4">Lysine-specific metallo-endopeptidase domain-containing protein</fullName>
    </recommendedName>
</protein>
<evidence type="ECO:0000256" key="1">
    <source>
        <dbReference type="SAM" id="SignalP"/>
    </source>
</evidence>
<comment type="caution">
    <text evidence="2">The sequence shown here is derived from an EMBL/GenBank/DDBJ whole genome shotgun (WGS) entry which is preliminary data.</text>
</comment>
<dbReference type="RefSeq" id="XP_024699628.1">
    <property type="nucleotide sequence ID" value="XM_024847940.1"/>
</dbReference>
<dbReference type="Gene3D" id="3.40.390.10">
    <property type="entry name" value="Collagenase (Catalytic Domain)"/>
    <property type="match status" value="1"/>
</dbReference>
<dbReference type="SUPFAM" id="SSF55486">
    <property type="entry name" value="Metalloproteases ('zincins'), catalytic domain"/>
    <property type="match status" value="1"/>
</dbReference>
<keyword evidence="3" id="KW-1185">Reference proteome</keyword>
<feature type="chain" id="PRO_5014133788" description="Lysine-specific metallo-endopeptidase domain-containing protein" evidence="1">
    <location>
        <begin position="29"/>
        <end position="375"/>
    </location>
</feature>
<dbReference type="InterPro" id="IPR024079">
    <property type="entry name" value="MetalloPept_cat_dom_sf"/>
</dbReference>
<sequence>MKLHTHAIEWMTSLQALLWAILPSHTSASPFISSPDLVHYDVPSKNSNIIDEPPPKSKRKTNYPAVTFSSTCSPVQRQYIIDELSEIETMLNEAQTQITTMLQIIRERQQPKDWGPRFDENTRLLNTWQAYVEKIQLNRRATLGPGQAPRSPWKVAEGNMKTMYEKYYNMDQVLKAQALNVMFHCDDTFLKYQEKESNKSFRLYKDERNEATDGPRNANIPLPASLRLCHESTSISGYRYTNSVSGQEEIYICPITFEKAKTSNKLTQFANEMSTLKGKTIDEIFFNSTANTIFHELTHCEHILGNERTADQVYVKNGKSLKAYQASGIMELSYFRPDLSLKNADTLTYFALGSRGSTEEAPKMPRFCQLSGIER</sequence>
<dbReference type="OrthoDB" id="4471885at2759"/>
<gene>
    <name evidence="2" type="ORF">P170DRAFT_430227</name>
</gene>
<evidence type="ECO:0000313" key="3">
    <source>
        <dbReference type="Proteomes" id="UP000234275"/>
    </source>
</evidence>